<dbReference type="PANTHER" id="PTHR13806:SF46">
    <property type="entry name" value="FLOTILLIN-1-RELATED"/>
    <property type="match status" value="1"/>
</dbReference>
<dbReference type="GO" id="GO:0016600">
    <property type="term" value="C:flotillin complex"/>
    <property type="evidence" value="ECO:0007669"/>
    <property type="project" value="TreeGrafter"/>
</dbReference>
<sequence length="430" mass="47347">MGQVHVTNPRYVLVVSGGCCSRKKKSFYIGGWACVCACVTNVQKISLELMTLLPYCEDVETSLGVPLTVSATAQCKVIKDKELLKIACEQFLGYDIEEIEFAIRSTLEGHLRSILGTLTVEEVYRDRDKFASLVRDVASPDVGRMGIEIISFTIRDISDKVGYLSALGKAQTAIVKRDANIGVAEANRDAGIKEAEAEREAKNFKYMTDSKIGKNENMYNLQVSEFEKEIQTAQAGVALAYELQTNILQQKIKEAEVKVTIVERKKLIEVEKNEVIRKELELTSLIRLPAEAEAFELETISEGKKIEKIAEASASAEKIKLLGNAEAFKVSKIGGAEANGMLKKAKVFTNYNAAAKLALITNSLPLIASTISAPLSKIDEILYLGRTNEFLDNVNALFGKIPPSLRTIAGIDVINVLQSRLNAIRRFKTT</sequence>
<dbReference type="SUPFAM" id="SSF117892">
    <property type="entry name" value="Band 7/SPFH domain"/>
    <property type="match status" value="1"/>
</dbReference>
<evidence type="ECO:0000256" key="2">
    <source>
        <dbReference type="ARBA" id="ARBA00007161"/>
    </source>
</evidence>
<dbReference type="Gene3D" id="3.30.479.30">
    <property type="entry name" value="Band 7 domain"/>
    <property type="match status" value="1"/>
</dbReference>
<evidence type="ECO:0000259" key="5">
    <source>
        <dbReference type="Pfam" id="PF01145"/>
    </source>
</evidence>
<reference evidence="6" key="1">
    <citation type="submission" date="2007-04" db="EMBL/GenBank/DDBJ databases">
        <title>Annotation of Pediculus humanus corporis strain USDA.</title>
        <authorList>
            <person name="Kirkness E."/>
            <person name="Hannick L."/>
            <person name="Hass B."/>
            <person name="Bruggner R."/>
            <person name="Lawson D."/>
            <person name="Bidwell S."/>
            <person name="Joardar V."/>
            <person name="Caler E."/>
            <person name="Walenz B."/>
            <person name="Inman J."/>
            <person name="Schobel S."/>
            <person name="Galinsky K."/>
            <person name="Amedeo P."/>
            <person name="Strausberg R."/>
        </authorList>
    </citation>
    <scope>NUCLEOTIDE SEQUENCE</scope>
    <source>
        <strain evidence="6">USDA</strain>
    </source>
</reference>
<dbReference type="InParanoid" id="E0VR26"/>
<dbReference type="Proteomes" id="UP000009046">
    <property type="component" value="Unassembled WGS sequence"/>
</dbReference>
<dbReference type="CTD" id="8237575"/>
<dbReference type="eggNOG" id="KOG2668">
    <property type="taxonomic scope" value="Eukaryota"/>
</dbReference>
<comment type="subcellular location">
    <subcellularLocation>
        <location evidence="1">Membrane</location>
    </subcellularLocation>
</comment>
<dbReference type="GeneID" id="8237575"/>
<dbReference type="PANTHER" id="PTHR13806">
    <property type="entry name" value="FLOTILLIN-RELATED"/>
    <property type="match status" value="1"/>
</dbReference>
<gene>
    <name evidence="7" type="primary">8237575</name>
    <name evidence="6" type="ORF">Phum_PHUM390870</name>
</gene>
<dbReference type="EMBL" id="AAZO01004572">
    <property type="status" value="NOT_ANNOTATED_CDS"/>
    <property type="molecule type" value="Genomic_DNA"/>
</dbReference>
<dbReference type="EMBL" id="DS235442">
    <property type="protein sequence ID" value="EEB15832.1"/>
    <property type="molecule type" value="Genomic_DNA"/>
</dbReference>
<reference evidence="6" key="2">
    <citation type="submission" date="2007-04" db="EMBL/GenBank/DDBJ databases">
        <title>The genome of the human body louse.</title>
        <authorList>
            <consortium name="The Human Body Louse Genome Consortium"/>
            <person name="Kirkness E."/>
            <person name="Walenz B."/>
            <person name="Hass B."/>
            <person name="Bruggner R."/>
            <person name="Strausberg R."/>
        </authorList>
    </citation>
    <scope>NUCLEOTIDE SEQUENCE</scope>
    <source>
        <strain evidence="6">USDA</strain>
    </source>
</reference>
<evidence type="ECO:0000313" key="6">
    <source>
        <dbReference type="EMBL" id="EEB15832.1"/>
    </source>
</evidence>
<protein>
    <submittedName>
        <fullName evidence="6 7">Flotillin-2, putative</fullName>
    </submittedName>
</protein>
<accession>E0VR26</accession>
<dbReference type="InterPro" id="IPR027705">
    <property type="entry name" value="Flotillin_fam"/>
</dbReference>
<feature type="domain" description="Band 7" evidence="5">
    <location>
        <begin position="7"/>
        <end position="187"/>
    </location>
</feature>
<dbReference type="KEGG" id="phu:Phum_PHUM390870"/>
<evidence type="ECO:0000313" key="7">
    <source>
        <dbReference type="EnsemblMetazoa" id="PHUM390870-PA"/>
    </source>
</evidence>
<dbReference type="GO" id="GO:0072659">
    <property type="term" value="P:protein localization to plasma membrane"/>
    <property type="evidence" value="ECO:0007669"/>
    <property type="project" value="TreeGrafter"/>
</dbReference>
<keyword evidence="8" id="KW-1185">Reference proteome</keyword>
<evidence type="ECO:0000313" key="8">
    <source>
        <dbReference type="Proteomes" id="UP000009046"/>
    </source>
</evidence>
<name>E0VR26_PEDHC</name>
<dbReference type="InterPro" id="IPR001107">
    <property type="entry name" value="Band_7"/>
</dbReference>
<evidence type="ECO:0000256" key="1">
    <source>
        <dbReference type="ARBA" id="ARBA00004370"/>
    </source>
</evidence>
<comment type="similarity">
    <text evidence="2 4">Belongs to the band 7/mec-2 family. Flotillin subfamily.</text>
</comment>
<dbReference type="CDD" id="cd03399">
    <property type="entry name" value="SPFH_flotillin"/>
    <property type="match status" value="1"/>
</dbReference>
<dbReference type="OrthoDB" id="6080404at2759"/>
<dbReference type="VEuPathDB" id="VectorBase:PHUM390870"/>
<dbReference type="GO" id="GO:0045661">
    <property type="term" value="P:regulation of myoblast differentiation"/>
    <property type="evidence" value="ECO:0007669"/>
    <property type="project" value="TreeGrafter"/>
</dbReference>
<dbReference type="HOGENOM" id="CLU_038134_1_0_1"/>
<evidence type="ECO:0000256" key="4">
    <source>
        <dbReference type="RuleBase" id="RU366054"/>
    </source>
</evidence>
<dbReference type="RefSeq" id="XP_002428570.1">
    <property type="nucleotide sequence ID" value="XM_002428525.1"/>
</dbReference>
<dbReference type="GO" id="GO:0031410">
    <property type="term" value="C:cytoplasmic vesicle"/>
    <property type="evidence" value="ECO:0007669"/>
    <property type="project" value="TreeGrafter"/>
</dbReference>
<organism>
    <name type="scientific">Pediculus humanus subsp. corporis</name>
    <name type="common">Body louse</name>
    <dbReference type="NCBI Taxonomy" id="121224"/>
    <lineage>
        <taxon>Eukaryota</taxon>
        <taxon>Metazoa</taxon>
        <taxon>Ecdysozoa</taxon>
        <taxon>Arthropoda</taxon>
        <taxon>Hexapoda</taxon>
        <taxon>Insecta</taxon>
        <taxon>Pterygota</taxon>
        <taxon>Neoptera</taxon>
        <taxon>Paraneoptera</taxon>
        <taxon>Psocodea</taxon>
        <taxon>Troctomorpha</taxon>
        <taxon>Phthiraptera</taxon>
        <taxon>Anoplura</taxon>
        <taxon>Pediculidae</taxon>
        <taxon>Pediculus</taxon>
    </lineage>
</organism>
<dbReference type="Pfam" id="PF01145">
    <property type="entry name" value="Band_7"/>
    <property type="match status" value="1"/>
</dbReference>
<dbReference type="AlphaFoldDB" id="E0VR26"/>
<evidence type="ECO:0000256" key="3">
    <source>
        <dbReference type="ARBA" id="ARBA00023136"/>
    </source>
</evidence>
<dbReference type="EnsemblMetazoa" id="PHUM390870-RA">
    <property type="protein sequence ID" value="PHUM390870-PA"/>
    <property type="gene ID" value="PHUM390870"/>
</dbReference>
<dbReference type="InterPro" id="IPR036013">
    <property type="entry name" value="Band_7/SPFH_dom_sf"/>
</dbReference>
<keyword evidence="3" id="KW-0472">Membrane</keyword>
<dbReference type="GO" id="GO:0002020">
    <property type="term" value="F:protease binding"/>
    <property type="evidence" value="ECO:0007669"/>
    <property type="project" value="TreeGrafter"/>
</dbReference>
<reference evidence="7" key="3">
    <citation type="submission" date="2021-02" db="UniProtKB">
        <authorList>
            <consortium name="EnsemblMetazoa"/>
        </authorList>
    </citation>
    <scope>IDENTIFICATION</scope>
    <source>
        <strain evidence="7">USDA</strain>
    </source>
</reference>
<proteinExistence type="inferred from homology"/>
<dbReference type="OMA" id="LLPYCED"/>